<feature type="transmembrane region" description="Helical" evidence="7">
    <location>
        <begin position="388"/>
        <end position="408"/>
    </location>
</feature>
<dbReference type="AlphaFoldDB" id="A0A4Y7WLV6"/>
<evidence type="ECO:0000256" key="5">
    <source>
        <dbReference type="ARBA" id="ARBA00022989"/>
    </source>
</evidence>
<evidence type="ECO:0000256" key="3">
    <source>
        <dbReference type="ARBA" id="ARBA00022475"/>
    </source>
</evidence>
<keyword evidence="5 7" id="KW-1133">Transmembrane helix</keyword>
<feature type="transmembrane region" description="Helical" evidence="7">
    <location>
        <begin position="229"/>
        <end position="248"/>
    </location>
</feature>
<dbReference type="EMBL" id="SNUX01000002">
    <property type="protein sequence ID" value="TES49538.1"/>
    <property type="molecule type" value="Genomic_DNA"/>
</dbReference>
<evidence type="ECO:0000256" key="4">
    <source>
        <dbReference type="ARBA" id="ARBA00022692"/>
    </source>
</evidence>
<evidence type="ECO:0000256" key="1">
    <source>
        <dbReference type="ARBA" id="ARBA00004651"/>
    </source>
</evidence>
<reference evidence="9 10" key="1">
    <citation type="submission" date="2019-03" db="EMBL/GenBank/DDBJ databases">
        <authorList>
            <person name="Liu G."/>
        </authorList>
    </citation>
    <scope>NUCLEOTIDE SEQUENCE [LARGE SCALE GENOMIC DNA]</scope>
    <source>
        <strain evidence="9 10">DSM 19099</strain>
    </source>
</reference>
<feature type="transmembrane region" description="Helical" evidence="7">
    <location>
        <begin position="12"/>
        <end position="33"/>
    </location>
</feature>
<dbReference type="Proteomes" id="UP000298210">
    <property type="component" value="Unassembled WGS sequence"/>
</dbReference>
<feature type="transmembrane region" description="Helical" evidence="7">
    <location>
        <begin position="268"/>
        <end position="287"/>
    </location>
</feature>
<evidence type="ECO:0000256" key="7">
    <source>
        <dbReference type="SAM" id="Phobius"/>
    </source>
</evidence>
<dbReference type="PANTHER" id="PTHR23513:SF6">
    <property type="entry name" value="MAJOR FACILITATOR SUPERFAMILY ASSOCIATED DOMAIN-CONTAINING PROTEIN"/>
    <property type="match status" value="1"/>
</dbReference>
<dbReference type="InterPro" id="IPR010290">
    <property type="entry name" value="TM_effector"/>
</dbReference>
<protein>
    <submittedName>
        <fullName evidence="9">MFS transporter</fullName>
    </submittedName>
</protein>
<proteinExistence type="predicted"/>
<comment type="caution">
    <text evidence="9">The sequence shown here is derived from an EMBL/GenBank/DDBJ whole genome shotgun (WGS) entry which is preliminary data.</text>
</comment>
<evidence type="ECO:0000313" key="9">
    <source>
        <dbReference type="EMBL" id="TES49538.1"/>
    </source>
</evidence>
<feature type="domain" description="Major facilitator superfamily (MFS) profile" evidence="8">
    <location>
        <begin position="229"/>
        <end position="416"/>
    </location>
</feature>
<dbReference type="GO" id="GO:0022857">
    <property type="term" value="F:transmembrane transporter activity"/>
    <property type="evidence" value="ECO:0007669"/>
    <property type="project" value="InterPro"/>
</dbReference>
<dbReference type="RefSeq" id="WP_134258965.1">
    <property type="nucleotide sequence ID" value="NZ_LDIM01000006.1"/>
</dbReference>
<feature type="transmembrane region" description="Helical" evidence="7">
    <location>
        <begin position="177"/>
        <end position="197"/>
    </location>
</feature>
<evidence type="ECO:0000313" key="10">
    <source>
        <dbReference type="Proteomes" id="UP000298210"/>
    </source>
</evidence>
<keyword evidence="2" id="KW-0813">Transport</keyword>
<dbReference type="PROSITE" id="PS50850">
    <property type="entry name" value="MFS"/>
    <property type="match status" value="1"/>
</dbReference>
<feature type="transmembrane region" description="Helical" evidence="7">
    <location>
        <begin position="72"/>
        <end position="91"/>
    </location>
</feature>
<evidence type="ECO:0000256" key="2">
    <source>
        <dbReference type="ARBA" id="ARBA00022448"/>
    </source>
</evidence>
<dbReference type="InterPro" id="IPR036259">
    <property type="entry name" value="MFS_trans_sf"/>
</dbReference>
<dbReference type="SUPFAM" id="SSF103473">
    <property type="entry name" value="MFS general substrate transporter"/>
    <property type="match status" value="1"/>
</dbReference>
<dbReference type="InterPro" id="IPR020846">
    <property type="entry name" value="MFS_dom"/>
</dbReference>
<evidence type="ECO:0000259" key="8">
    <source>
        <dbReference type="PROSITE" id="PS50850"/>
    </source>
</evidence>
<evidence type="ECO:0000256" key="6">
    <source>
        <dbReference type="ARBA" id="ARBA00023136"/>
    </source>
</evidence>
<feature type="transmembrane region" description="Helical" evidence="7">
    <location>
        <begin position="364"/>
        <end position="382"/>
    </location>
</feature>
<feature type="transmembrane region" description="Helical" evidence="7">
    <location>
        <begin position="97"/>
        <end position="120"/>
    </location>
</feature>
<keyword evidence="3" id="KW-1003">Cell membrane</keyword>
<accession>A0A4Y7WLV6</accession>
<feature type="transmembrane region" description="Helical" evidence="7">
    <location>
        <begin position="299"/>
        <end position="318"/>
    </location>
</feature>
<organism evidence="9 10">
    <name type="scientific">Shouchella lehensis</name>
    <dbReference type="NCBI Taxonomy" id="300825"/>
    <lineage>
        <taxon>Bacteria</taxon>
        <taxon>Bacillati</taxon>
        <taxon>Bacillota</taxon>
        <taxon>Bacilli</taxon>
        <taxon>Bacillales</taxon>
        <taxon>Bacillaceae</taxon>
        <taxon>Shouchella</taxon>
    </lineage>
</organism>
<dbReference type="Gene3D" id="1.20.1250.20">
    <property type="entry name" value="MFS general substrate transporter like domains"/>
    <property type="match status" value="1"/>
</dbReference>
<comment type="subcellular location">
    <subcellularLocation>
        <location evidence="1">Cell membrane</location>
        <topology evidence="1">Multi-pass membrane protein</topology>
    </subcellularLocation>
</comment>
<sequence length="416" mass="46035">MKLDKINFLKIWTPSCLVFFSYSLTIFTIGWFITESPYGGGDVLGIIMATGNLISTVIVVLFSGLIDRVNRIYFMIITKVILLLTIISLIYPYSGLITGFLLILLVALIVVTFESSFSLYSAALETSLADLAPKHWASNRTALLIQLQPQLARVLAPILGGALLATGLIYLTSIVAAISIMLSILFLFLWASLILTNKKEEKSPQKRISFSSLLSDARDSWSWIAKRQLLIFLLIVGIINSLVVPSFYQLLPAFISEMPIENEREEVFYGTFSSAYGVGMIFTSLIFIKVAKRTKKPGVVSAGLVFLMAVVVFLVTVLQNHYFLIASSVVMGILFILLLMFIGGAWLEMTPPTIRVRVFSVRRLITFVSIPLGTVIMGIGGATIGYMLILRILVVFMLIALLASMLLLKGWTEKTD</sequence>
<dbReference type="PANTHER" id="PTHR23513">
    <property type="entry name" value="INTEGRAL MEMBRANE EFFLUX PROTEIN-RELATED"/>
    <property type="match status" value="1"/>
</dbReference>
<feature type="transmembrane region" description="Helical" evidence="7">
    <location>
        <begin position="324"/>
        <end position="343"/>
    </location>
</feature>
<keyword evidence="6 7" id="KW-0472">Membrane</keyword>
<feature type="transmembrane region" description="Helical" evidence="7">
    <location>
        <begin position="151"/>
        <end position="171"/>
    </location>
</feature>
<dbReference type="Pfam" id="PF05977">
    <property type="entry name" value="MFS_3"/>
    <property type="match status" value="1"/>
</dbReference>
<name>A0A4Y7WLV6_9BACI</name>
<dbReference type="GO" id="GO:0005886">
    <property type="term" value="C:plasma membrane"/>
    <property type="evidence" value="ECO:0007669"/>
    <property type="project" value="UniProtKB-SubCell"/>
</dbReference>
<keyword evidence="4 7" id="KW-0812">Transmembrane</keyword>
<feature type="transmembrane region" description="Helical" evidence="7">
    <location>
        <begin position="45"/>
        <end position="65"/>
    </location>
</feature>
<gene>
    <name evidence="9" type="ORF">E2L03_08710</name>
</gene>